<dbReference type="Gene3D" id="3.30.390.100">
    <property type="match status" value="1"/>
</dbReference>
<dbReference type="Gene3D" id="3.40.50.11590">
    <property type="match status" value="1"/>
</dbReference>
<proteinExistence type="predicted"/>
<dbReference type="STRING" id="1420851.AU255_14730"/>
<dbReference type="OrthoDB" id="9806942at2"/>
<evidence type="ECO:0000313" key="4">
    <source>
        <dbReference type="Proteomes" id="UP000191980"/>
    </source>
</evidence>
<dbReference type="Pfam" id="PF04016">
    <property type="entry name" value="DUF364"/>
    <property type="match status" value="1"/>
</dbReference>
<dbReference type="InterPro" id="IPR025251">
    <property type="entry name" value="DUF4213"/>
</dbReference>
<organism evidence="3 4">
    <name type="scientific">Methyloprofundus sedimenti</name>
    <dbReference type="NCBI Taxonomy" id="1420851"/>
    <lineage>
        <taxon>Bacteria</taxon>
        <taxon>Pseudomonadati</taxon>
        <taxon>Pseudomonadota</taxon>
        <taxon>Gammaproteobacteria</taxon>
        <taxon>Methylococcales</taxon>
        <taxon>Methylococcaceae</taxon>
        <taxon>Methyloprofundus</taxon>
    </lineage>
</organism>
<comment type="caution">
    <text evidence="3">The sequence shown here is derived from an EMBL/GenBank/DDBJ whole genome shotgun (WGS) entry which is preliminary data.</text>
</comment>
<evidence type="ECO:0000313" key="3">
    <source>
        <dbReference type="EMBL" id="OQK15481.1"/>
    </source>
</evidence>
<keyword evidence="4" id="KW-1185">Reference proteome</keyword>
<dbReference type="RefSeq" id="WP_080523729.1">
    <property type="nucleotide sequence ID" value="NZ_LPUF01000003.1"/>
</dbReference>
<feature type="domain" description="DUF4213" evidence="2">
    <location>
        <begin position="8"/>
        <end position="90"/>
    </location>
</feature>
<protein>
    <recommendedName>
        <fullName evidence="5">Heavy-metal chelation domain-containing protein</fullName>
    </recommendedName>
</protein>
<name>A0A1V8M1P2_9GAMM</name>
<reference evidence="3 4" key="1">
    <citation type="submission" date="2015-12" db="EMBL/GenBank/DDBJ databases">
        <authorList>
            <person name="Shamseldin A."/>
            <person name="Moawad H."/>
            <person name="Abd El-Rahim W.M."/>
            <person name="Sadowsky M.J."/>
        </authorList>
    </citation>
    <scope>NUCLEOTIDE SEQUENCE [LARGE SCALE GENOMIC DNA]</scope>
    <source>
        <strain evidence="3 4">WF1</strain>
    </source>
</reference>
<dbReference type="Proteomes" id="UP000191980">
    <property type="component" value="Unassembled WGS sequence"/>
</dbReference>
<dbReference type="InterPro" id="IPR007161">
    <property type="entry name" value="DUF364"/>
</dbReference>
<sequence length="323" mass="36235">MEDPKRIYECLLDYCSSTKIIERVSIGLVWTVCQTLQHEALHSGLSMTPVAPTRTLKWPGTLAGKPLKDVAQGIMQWEPYQATTAMAAINCSINQGSDLPECELLTAQKGSANLTVFEYFLPLIQNQKVVVIGHYPGIEHYIEQYGWQVLERTPVTGDLPDPACEFLLPDADWIFLSASSLANKTFPRLAELSQSAKTVLMGPTVPWLAELYQFGIDYLAGVEVVDPQALYQTAAEGGGVRIFETGVRYKVLALTEENNLLWFKKKIAATYTRKQTLSQAMDQWYSQGNNKRFPQYAELHDTNHQLSLLDSGYKTLFDQQQST</sequence>
<dbReference type="EMBL" id="LPUF01000003">
    <property type="protein sequence ID" value="OQK15481.1"/>
    <property type="molecule type" value="Genomic_DNA"/>
</dbReference>
<gene>
    <name evidence="3" type="ORF">AU255_14730</name>
</gene>
<accession>A0A1V8M1P2</accession>
<dbReference type="Pfam" id="PF13938">
    <property type="entry name" value="DUF4213"/>
    <property type="match status" value="1"/>
</dbReference>
<evidence type="ECO:0000259" key="2">
    <source>
        <dbReference type="Pfam" id="PF13938"/>
    </source>
</evidence>
<evidence type="ECO:0000259" key="1">
    <source>
        <dbReference type="Pfam" id="PF04016"/>
    </source>
</evidence>
<feature type="domain" description="Putative heavy-metal chelation" evidence="1">
    <location>
        <begin position="116"/>
        <end position="252"/>
    </location>
</feature>
<dbReference type="SUPFAM" id="SSF159713">
    <property type="entry name" value="Dhaf3308-like"/>
    <property type="match status" value="1"/>
</dbReference>
<evidence type="ECO:0008006" key="5">
    <source>
        <dbReference type="Google" id="ProtNLM"/>
    </source>
</evidence>
<dbReference type="AlphaFoldDB" id="A0A1V8M1P2"/>